<dbReference type="Pfam" id="PF00498">
    <property type="entry name" value="FHA"/>
    <property type="match status" value="1"/>
</dbReference>
<dbReference type="CDD" id="cd00060">
    <property type="entry name" value="FHA"/>
    <property type="match status" value="1"/>
</dbReference>
<evidence type="ECO:0000256" key="2">
    <source>
        <dbReference type="SAM" id="MobiDB-lite"/>
    </source>
</evidence>
<dbReference type="InterPro" id="IPR000253">
    <property type="entry name" value="FHA_dom"/>
</dbReference>
<dbReference type="EMBL" id="HBKN01025059">
    <property type="protein sequence ID" value="CAE2307616.1"/>
    <property type="molecule type" value="Transcribed_RNA"/>
</dbReference>
<evidence type="ECO:0000313" key="4">
    <source>
        <dbReference type="EMBL" id="CAE2307616.1"/>
    </source>
</evidence>
<feature type="coiled-coil region" evidence="1">
    <location>
        <begin position="377"/>
        <end position="466"/>
    </location>
</feature>
<dbReference type="PROSITE" id="PS50006">
    <property type="entry name" value="FHA_DOMAIN"/>
    <property type="match status" value="1"/>
</dbReference>
<gene>
    <name evidence="4" type="ORF">GTHE00462_LOCUS19485</name>
    <name evidence="5" type="ORF">GTHE00462_LOCUS19494</name>
</gene>
<accession>A0A6U6AJZ6</accession>
<feature type="compositionally biased region" description="Basic and acidic residues" evidence="2">
    <location>
        <begin position="149"/>
        <end position="159"/>
    </location>
</feature>
<feature type="region of interest" description="Disordered" evidence="2">
    <location>
        <begin position="105"/>
        <end position="250"/>
    </location>
</feature>
<dbReference type="SUPFAM" id="SSF49879">
    <property type="entry name" value="SMAD/FHA domain"/>
    <property type="match status" value="1"/>
</dbReference>
<feature type="coiled-coil region" evidence="1">
    <location>
        <begin position="609"/>
        <end position="688"/>
    </location>
</feature>
<evidence type="ECO:0000259" key="3">
    <source>
        <dbReference type="PROSITE" id="PS50006"/>
    </source>
</evidence>
<reference evidence="5" key="1">
    <citation type="submission" date="2021-01" db="EMBL/GenBank/DDBJ databases">
        <authorList>
            <person name="Corre E."/>
            <person name="Pelletier E."/>
            <person name="Niang G."/>
            <person name="Scheremetjew M."/>
            <person name="Finn R."/>
            <person name="Kale V."/>
            <person name="Holt S."/>
            <person name="Cochrane G."/>
            <person name="Meng A."/>
            <person name="Brown T."/>
            <person name="Cohen L."/>
        </authorList>
    </citation>
    <scope>NUCLEOTIDE SEQUENCE</scope>
    <source>
        <strain evidence="5">CCMP 2712</strain>
    </source>
</reference>
<evidence type="ECO:0000313" key="5">
    <source>
        <dbReference type="EMBL" id="CAE2307633.1"/>
    </source>
</evidence>
<dbReference type="SMART" id="SM00240">
    <property type="entry name" value="FHA"/>
    <property type="match status" value="1"/>
</dbReference>
<dbReference type="AlphaFoldDB" id="A0A6U6AJZ6"/>
<protein>
    <recommendedName>
        <fullName evidence="3">FHA domain-containing protein</fullName>
    </recommendedName>
</protein>
<sequence>MSVVGYLKDVSEPENYHELYEGRTTVGRADGNDIKILSRSVSGQHAALEIDLSTRPPRMVLQDLGSRNATFLNDIRLVSVSRPFEWNDTVRFGYDTCTYRLVETLEQQPPRERKHETSVSAHLLPPAGIPSVTEMDLNRSVRSVSSPPRDARRGNRNEPDGLVEVAQDIPYSRDRREQQGDGRGGQKREEFEGIGFPSEDVEEPKRAKPKGRSRSNEPAASSRAPERAEAFVRRRDEEDDYGGRDYLPDATDTKLLEKRIQELERNAANPQRVQQTQEIVTRQEEFHNNHQTAMNAMPQAFASGNLNFQTIPAAPRFAMSLGNSKDIEEIIQEEEKKMQAELEKRRNDLNLTGNFNGKDETLTGNVMDHGDDRELQIKALVAQLSQKERQLEEIQSDDLARCLLDTQESVRQMRSALVNKDNEVQRLRMQLKELSSGHPEAFDNVILDSNSECLRLRREIDELKSRDLEASRRWSEQQAQLASFASRVKELELQLARQWDAAEVDAVARDSEIRAMNERMQEIVGSSDPSKMQAAKFLVDQVTEQEKAMRLQKQHVMQLEARLMELKSENEFLKNQLGTDEYDKSNSSSLLRLKDQLTELRAQGSVQRVAELEETRDRLFVDLQLAKEEIEALKTKEKLVETAEYVKDVKSSNDQVRASYIKSLEEERMRLEKEKEEQAKRIEHYEMKEALNRARQSRGMYSQPDPFRNQAGTE</sequence>
<feature type="compositionally biased region" description="Basic and acidic residues" evidence="2">
    <location>
        <begin position="224"/>
        <end position="250"/>
    </location>
</feature>
<dbReference type="Gene3D" id="2.60.200.20">
    <property type="match status" value="1"/>
</dbReference>
<name>A0A6U6AJZ6_GUITH</name>
<keyword evidence="1" id="KW-0175">Coiled coil</keyword>
<feature type="compositionally biased region" description="Basic and acidic residues" evidence="2">
    <location>
        <begin position="171"/>
        <end position="191"/>
    </location>
</feature>
<feature type="domain" description="FHA" evidence="3">
    <location>
        <begin position="24"/>
        <end position="77"/>
    </location>
</feature>
<proteinExistence type="predicted"/>
<organism evidence="5">
    <name type="scientific">Guillardia theta</name>
    <name type="common">Cryptophyte</name>
    <name type="synonym">Cryptomonas phi</name>
    <dbReference type="NCBI Taxonomy" id="55529"/>
    <lineage>
        <taxon>Eukaryota</taxon>
        <taxon>Cryptophyceae</taxon>
        <taxon>Pyrenomonadales</taxon>
        <taxon>Geminigeraceae</taxon>
        <taxon>Guillardia</taxon>
    </lineage>
</organism>
<dbReference type="EMBL" id="HBKN01025070">
    <property type="protein sequence ID" value="CAE2307633.1"/>
    <property type="molecule type" value="Transcribed_RNA"/>
</dbReference>
<evidence type="ECO:0000256" key="1">
    <source>
        <dbReference type="SAM" id="Coils"/>
    </source>
</evidence>
<feature type="region of interest" description="Disordered" evidence="2">
    <location>
        <begin position="689"/>
        <end position="714"/>
    </location>
</feature>
<dbReference type="InterPro" id="IPR008984">
    <property type="entry name" value="SMAD_FHA_dom_sf"/>
</dbReference>
<feature type="coiled-coil region" evidence="1">
    <location>
        <begin position="549"/>
        <end position="576"/>
    </location>
</feature>